<gene>
    <name evidence="5" type="ORF">S03H2_32674</name>
</gene>
<dbReference type="GO" id="GO:0004582">
    <property type="term" value="F:dolichyl-phosphate beta-D-mannosyltransferase activity"/>
    <property type="evidence" value="ECO:0007669"/>
    <property type="project" value="InterPro"/>
</dbReference>
<dbReference type="GO" id="GO:0016020">
    <property type="term" value="C:membrane"/>
    <property type="evidence" value="ECO:0007669"/>
    <property type="project" value="GOC"/>
</dbReference>
<evidence type="ECO:0000256" key="2">
    <source>
        <dbReference type="ARBA" id="ARBA00022676"/>
    </source>
</evidence>
<dbReference type="EMBL" id="BARU01019857">
    <property type="protein sequence ID" value="GAH57692.1"/>
    <property type="molecule type" value="Genomic_DNA"/>
</dbReference>
<dbReference type="Pfam" id="PF00535">
    <property type="entry name" value="Glycos_transf_2"/>
    <property type="match status" value="1"/>
</dbReference>
<keyword evidence="2" id="KW-0328">Glycosyltransferase</keyword>
<comment type="similarity">
    <text evidence="1">Belongs to the glycosyltransferase 2 family.</text>
</comment>
<keyword evidence="3" id="KW-0808">Transferase</keyword>
<evidence type="ECO:0000313" key="5">
    <source>
        <dbReference type="EMBL" id="GAH57692.1"/>
    </source>
</evidence>
<dbReference type="SUPFAM" id="SSF53448">
    <property type="entry name" value="Nucleotide-diphospho-sugar transferases"/>
    <property type="match status" value="1"/>
</dbReference>
<comment type="caution">
    <text evidence="5">The sequence shown here is derived from an EMBL/GenBank/DDBJ whole genome shotgun (WGS) entry which is preliminary data.</text>
</comment>
<name>X1GKI3_9ZZZZ</name>
<dbReference type="Gene3D" id="3.90.550.10">
    <property type="entry name" value="Spore Coat Polysaccharide Biosynthesis Protein SpsA, Chain A"/>
    <property type="match status" value="1"/>
</dbReference>
<dbReference type="AlphaFoldDB" id="X1GKI3"/>
<dbReference type="InterPro" id="IPR029044">
    <property type="entry name" value="Nucleotide-diphossugar_trans"/>
</dbReference>
<dbReference type="PANTHER" id="PTHR43398:SF1">
    <property type="entry name" value="DOLICHOL-PHOSPHATE MANNOSYLTRANSFERASE SUBUNIT 1"/>
    <property type="match status" value="1"/>
</dbReference>
<evidence type="ECO:0000256" key="3">
    <source>
        <dbReference type="ARBA" id="ARBA00022679"/>
    </source>
</evidence>
<dbReference type="InterPro" id="IPR001173">
    <property type="entry name" value="Glyco_trans_2-like"/>
</dbReference>
<reference evidence="5" key="1">
    <citation type="journal article" date="2014" name="Front. Microbiol.">
        <title>High frequency of phylogenetically diverse reductive dehalogenase-homologous genes in deep subseafloor sedimentary metagenomes.</title>
        <authorList>
            <person name="Kawai M."/>
            <person name="Futagami T."/>
            <person name="Toyoda A."/>
            <person name="Takaki Y."/>
            <person name="Nishi S."/>
            <person name="Hori S."/>
            <person name="Arai W."/>
            <person name="Tsubouchi T."/>
            <person name="Morono Y."/>
            <person name="Uchiyama I."/>
            <person name="Ito T."/>
            <person name="Fujiyama A."/>
            <person name="Inagaki F."/>
            <person name="Takami H."/>
        </authorList>
    </citation>
    <scope>NUCLEOTIDE SEQUENCE</scope>
    <source>
        <strain evidence="5">Expedition CK06-06</strain>
    </source>
</reference>
<dbReference type="PANTHER" id="PTHR43398">
    <property type="entry name" value="DOLICHOL-PHOSPHATE MANNOSYLTRANSFERASE SUBUNIT 1"/>
    <property type="match status" value="1"/>
</dbReference>
<accession>X1GKI3</accession>
<evidence type="ECO:0000256" key="1">
    <source>
        <dbReference type="ARBA" id="ARBA00006739"/>
    </source>
</evidence>
<protein>
    <recommendedName>
        <fullName evidence="4">Glycosyltransferase 2-like domain-containing protein</fullName>
    </recommendedName>
</protein>
<evidence type="ECO:0000259" key="4">
    <source>
        <dbReference type="Pfam" id="PF00535"/>
    </source>
</evidence>
<proteinExistence type="inferred from homology"/>
<sequence>MSESKKVKTLIIVPTYDEVGNIRKLYLGIKKYAPDKHILFVDDNSTDGSQEEIAEIIKKDENVHILKRDKKMGLASAYRDGFSWGLERDYDWFQEMD</sequence>
<dbReference type="InterPro" id="IPR039528">
    <property type="entry name" value="DPM1-like"/>
</dbReference>
<organism evidence="5">
    <name type="scientific">marine sediment metagenome</name>
    <dbReference type="NCBI Taxonomy" id="412755"/>
    <lineage>
        <taxon>unclassified sequences</taxon>
        <taxon>metagenomes</taxon>
        <taxon>ecological metagenomes</taxon>
    </lineage>
</organism>
<dbReference type="GO" id="GO:0009247">
    <property type="term" value="P:glycolipid biosynthetic process"/>
    <property type="evidence" value="ECO:0007669"/>
    <property type="project" value="TreeGrafter"/>
</dbReference>
<feature type="domain" description="Glycosyltransferase 2-like" evidence="4">
    <location>
        <begin position="11"/>
        <end position="84"/>
    </location>
</feature>
<feature type="non-terminal residue" evidence="5">
    <location>
        <position position="97"/>
    </location>
</feature>